<proteinExistence type="predicted"/>
<dbReference type="Proteomes" id="UP001305414">
    <property type="component" value="Unassembled WGS sequence"/>
</dbReference>
<accession>A0AAN7Z838</accession>
<evidence type="ECO:0000313" key="4">
    <source>
        <dbReference type="Proteomes" id="UP001305414"/>
    </source>
</evidence>
<evidence type="ECO:0000313" key="3">
    <source>
        <dbReference type="EMBL" id="KAK5634082.1"/>
    </source>
</evidence>
<evidence type="ECO:0000256" key="1">
    <source>
        <dbReference type="SAM" id="Coils"/>
    </source>
</evidence>
<feature type="region of interest" description="Disordered" evidence="2">
    <location>
        <begin position="35"/>
        <end position="59"/>
    </location>
</feature>
<sequence length="484" mass="55519">MKNININPHRAKPSLLQQPQSGYLFSIAKPGHLCPHHQQMGVRMGSRKSSSQNTDPSADSIQRFSVSLKAMLPSEDFEYICQVSQLARGLATDPEFDTKLSSDQDADSMDRTMVDDDGNGNCGEEMSNAGEDDSNPQFLQFMQHVMKVLNSDLDSDTDEIAKSHKMSPTCPSSYIQHKDKIQKTNSMSFTGLRELKFHVDKVRESYSQTLGRNTRRMEQLVSMRKEIEKARIEEEELKLTFDRLADQFAKDTDEMQISMELWKEYQVFCEDLDRRMKQFVEHDLPGTWFFKCEKSHGGSYVKYDDQFILLKKHADYWGEQNFRCEALIEREATSSNPPMGYAVRIKSFKYPETSTESAITWGELYPKLYQQAYLSATLRSRGAKAMLVALPDHHASSKGGWLFEYICSHIRSKLAVLVTSKPGSTRTSLDCREWFYHSAHNLAKPETMTDKLKRIERELSNKRGREAKSRTALLAEGPDKGRYL</sequence>
<dbReference type="AlphaFoldDB" id="A0AAN7Z838"/>
<feature type="region of interest" description="Disordered" evidence="2">
    <location>
        <begin position="460"/>
        <end position="484"/>
    </location>
</feature>
<feature type="coiled-coil region" evidence="1">
    <location>
        <begin position="220"/>
        <end position="247"/>
    </location>
</feature>
<feature type="compositionally biased region" description="Basic and acidic residues" evidence="2">
    <location>
        <begin position="460"/>
        <end position="469"/>
    </location>
</feature>
<dbReference type="EMBL" id="JAWHQM010000038">
    <property type="protein sequence ID" value="KAK5634082.1"/>
    <property type="molecule type" value="Genomic_DNA"/>
</dbReference>
<gene>
    <name evidence="3" type="ORF">RRF57_009796</name>
</gene>
<feature type="compositionally biased region" description="Polar residues" evidence="2">
    <location>
        <begin position="47"/>
        <end position="59"/>
    </location>
</feature>
<protein>
    <submittedName>
        <fullName evidence="3">Uncharacterized protein</fullName>
    </submittedName>
</protein>
<keyword evidence="1" id="KW-0175">Coiled coil</keyword>
<evidence type="ECO:0000256" key="2">
    <source>
        <dbReference type="SAM" id="MobiDB-lite"/>
    </source>
</evidence>
<comment type="caution">
    <text evidence="3">The sequence shown here is derived from an EMBL/GenBank/DDBJ whole genome shotgun (WGS) entry which is preliminary data.</text>
</comment>
<keyword evidence="4" id="KW-1185">Reference proteome</keyword>
<organism evidence="3 4">
    <name type="scientific">Xylaria bambusicola</name>
    <dbReference type="NCBI Taxonomy" id="326684"/>
    <lineage>
        <taxon>Eukaryota</taxon>
        <taxon>Fungi</taxon>
        <taxon>Dikarya</taxon>
        <taxon>Ascomycota</taxon>
        <taxon>Pezizomycotina</taxon>
        <taxon>Sordariomycetes</taxon>
        <taxon>Xylariomycetidae</taxon>
        <taxon>Xylariales</taxon>
        <taxon>Xylariaceae</taxon>
        <taxon>Xylaria</taxon>
    </lineage>
</organism>
<name>A0AAN7Z838_9PEZI</name>
<reference evidence="3 4" key="1">
    <citation type="submission" date="2023-10" db="EMBL/GenBank/DDBJ databases">
        <title>Draft genome sequence of Xylaria bambusicola isolate GMP-LS, the root and basal stem rot pathogen of sugarcane in Indonesia.</title>
        <authorList>
            <person name="Selvaraj P."/>
            <person name="Muralishankar V."/>
            <person name="Muruganantham S."/>
            <person name="Sp S."/>
            <person name="Haryani S."/>
            <person name="Lau K.J.X."/>
            <person name="Naqvi N.I."/>
        </authorList>
    </citation>
    <scope>NUCLEOTIDE SEQUENCE [LARGE SCALE GENOMIC DNA]</scope>
    <source>
        <strain evidence="3">GMP-LS</strain>
    </source>
</reference>